<evidence type="ECO:0000256" key="3">
    <source>
        <dbReference type="ARBA" id="ARBA00022471"/>
    </source>
</evidence>
<dbReference type="PANTHER" id="PTHR31232">
    <property type="match status" value="1"/>
</dbReference>
<protein>
    <recommendedName>
        <fullName evidence="6">S-protein homolog</fullName>
    </recommendedName>
</protein>
<accession>A0A9W3CGU2</accession>
<proteinExistence type="inferred from homology"/>
<reference evidence="8" key="2">
    <citation type="submission" date="2025-08" db="UniProtKB">
        <authorList>
            <consortium name="RefSeq"/>
        </authorList>
    </citation>
    <scope>IDENTIFICATION</scope>
    <source>
        <tissue evidence="8">Leaf</tissue>
    </source>
</reference>
<dbReference type="Pfam" id="PF05938">
    <property type="entry name" value="Self-incomp_S1"/>
    <property type="match status" value="1"/>
</dbReference>
<dbReference type="KEGG" id="rsz:130500046"/>
<evidence type="ECO:0000256" key="1">
    <source>
        <dbReference type="ARBA" id="ARBA00004613"/>
    </source>
</evidence>
<sequence>MNHLLSFFIVIALCVELSRGKLFPKDSVHFKNSLQPKNILRIHCVSEEDDLGDHLLNPGQTYNFSFYESIFTTKVDCVLLQGIGGYKFYALVRAYEGGGIIVHYGKRNFWDAREDGIYFTHGWISPKLEYKWLVWPSHVLAPSQ</sequence>
<feature type="signal peptide" evidence="6">
    <location>
        <begin position="1"/>
        <end position="20"/>
    </location>
</feature>
<gene>
    <name evidence="8" type="primary">LOC130500046</name>
</gene>
<evidence type="ECO:0000256" key="6">
    <source>
        <dbReference type="RuleBase" id="RU367044"/>
    </source>
</evidence>
<dbReference type="RefSeq" id="XP_056850724.1">
    <property type="nucleotide sequence ID" value="XM_056994744.1"/>
</dbReference>
<dbReference type="GO" id="GO:0005576">
    <property type="term" value="C:extracellular region"/>
    <property type="evidence" value="ECO:0007669"/>
    <property type="project" value="UniProtKB-SubCell"/>
</dbReference>
<evidence type="ECO:0000256" key="5">
    <source>
        <dbReference type="ARBA" id="ARBA00022729"/>
    </source>
</evidence>
<dbReference type="PANTHER" id="PTHR31232:SF135">
    <property type="entry name" value="S-PROTEIN HOMOLOG 9"/>
    <property type="match status" value="1"/>
</dbReference>
<name>A0A9W3CGU2_RAPSA</name>
<reference evidence="7" key="1">
    <citation type="journal article" date="2019" name="Database">
        <title>The radish genome database (RadishGD): an integrated information resource for radish genomics.</title>
        <authorList>
            <person name="Yu H.J."/>
            <person name="Baek S."/>
            <person name="Lee Y.J."/>
            <person name="Cho A."/>
            <person name="Mun J.H."/>
        </authorList>
    </citation>
    <scope>NUCLEOTIDE SEQUENCE [LARGE SCALE GENOMIC DNA]</scope>
    <source>
        <strain evidence="7">cv. WK10039</strain>
    </source>
</reference>
<dbReference type="AlphaFoldDB" id="A0A9W3CGU2"/>
<comment type="subcellular location">
    <subcellularLocation>
        <location evidence="1 6">Secreted</location>
    </subcellularLocation>
</comment>
<dbReference type="GeneID" id="130500046"/>
<dbReference type="OrthoDB" id="1034407at2759"/>
<evidence type="ECO:0000313" key="8">
    <source>
        <dbReference type="RefSeq" id="XP_056850724.1"/>
    </source>
</evidence>
<evidence type="ECO:0000256" key="4">
    <source>
        <dbReference type="ARBA" id="ARBA00022525"/>
    </source>
</evidence>
<dbReference type="Proteomes" id="UP000504610">
    <property type="component" value="Chromosome 9"/>
</dbReference>
<evidence type="ECO:0000256" key="2">
    <source>
        <dbReference type="ARBA" id="ARBA00005581"/>
    </source>
</evidence>
<keyword evidence="4 6" id="KW-0964">Secreted</keyword>
<comment type="similarity">
    <text evidence="2 6">Belongs to the plant self-incompatibility (S1) protein family.</text>
</comment>
<keyword evidence="3 6" id="KW-0713">Self-incompatibility</keyword>
<organism evidence="7 8">
    <name type="scientific">Raphanus sativus</name>
    <name type="common">Radish</name>
    <name type="synonym">Raphanus raphanistrum var. sativus</name>
    <dbReference type="NCBI Taxonomy" id="3726"/>
    <lineage>
        <taxon>Eukaryota</taxon>
        <taxon>Viridiplantae</taxon>
        <taxon>Streptophyta</taxon>
        <taxon>Embryophyta</taxon>
        <taxon>Tracheophyta</taxon>
        <taxon>Spermatophyta</taxon>
        <taxon>Magnoliopsida</taxon>
        <taxon>eudicotyledons</taxon>
        <taxon>Gunneridae</taxon>
        <taxon>Pentapetalae</taxon>
        <taxon>rosids</taxon>
        <taxon>malvids</taxon>
        <taxon>Brassicales</taxon>
        <taxon>Brassicaceae</taxon>
        <taxon>Brassiceae</taxon>
        <taxon>Raphanus</taxon>
    </lineage>
</organism>
<dbReference type="InterPro" id="IPR010264">
    <property type="entry name" value="Self-incomp_S1"/>
</dbReference>
<keyword evidence="5 6" id="KW-0732">Signal</keyword>
<feature type="chain" id="PRO_5041012570" description="S-protein homolog" evidence="6">
    <location>
        <begin position="21"/>
        <end position="144"/>
    </location>
</feature>
<dbReference type="GO" id="GO:0060320">
    <property type="term" value="P:rejection of self pollen"/>
    <property type="evidence" value="ECO:0007669"/>
    <property type="project" value="UniProtKB-KW"/>
</dbReference>
<evidence type="ECO:0000313" key="7">
    <source>
        <dbReference type="Proteomes" id="UP000504610"/>
    </source>
</evidence>
<keyword evidence="7" id="KW-1185">Reference proteome</keyword>